<organism evidence="1 2">
    <name type="scientific">Staphylococcus aureus</name>
    <dbReference type="NCBI Taxonomy" id="1280"/>
    <lineage>
        <taxon>Bacteria</taxon>
        <taxon>Bacillati</taxon>
        <taxon>Bacillota</taxon>
        <taxon>Bacilli</taxon>
        <taxon>Bacillales</taxon>
        <taxon>Staphylococcaceae</taxon>
        <taxon>Staphylococcus</taxon>
    </lineage>
</organism>
<dbReference type="AlphaFoldDB" id="A0A2X2M3C6"/>
<sequence length="33" mass="3901">MAKLKRNIIQLVEDPKANEIKLQTYLTPHFISF</sequence>
<dbReference type="Proteomes" id="UP000249913">
    <property type="component" value="Unassembled WGS sequence"/>
</dbReference>
<evidence type="ECO:0000313" key="1">
    <source>
        <dbReference type="EMBL" id="SPZ99539.1"/>
    </source>
</evidence>
<name>A0A2X2M3C6_STAAU</name>
<reference evidence="1 2" key="1">
    <citation type="submission" date="2018-06" db="EMBL/GenBank/DDBJ databases">
        <authorList>
            <consortium name="Pathogen Informatics"/>
            <person name="Doyle S."/>
        </authorList>
    </citation>
    <scope>NUCLEOTIDE SEQUENCE [LARGE SCALE GENOMIC DNA]</scope>
    <source>
        <strain evidence="1 2">NCTC7878</strain>
    </source>
</reference>
<proteinExistence type="predicted"/>
<dbReference type="EMBL" id="UAUX01000010">
    <property type="protein sequence ID" value="SPZ99539.1"/>
    <property type="molecule type" value="Genomic_DNA"/>
</dbReference>
<gene>
    <name evidence="1" type="ORF">NCTC7878_02677</name>
</gene>
<protein>
    <submittedName>
        <fullName evidence="1">Phage protein</fullName>
    </submittedName>
</protein>
<accession>A0A2X2M3C6</accession>
<evidence type="ECO:0000313" key="2">
    <source>
        <dbReference type="Proteomes" id="UP000249913"/>
    </source>
</evidence>